<proteinExistence type="predicted"/>
<feature type="transmembrane region" description="Helical" evidence="1">
    <location>
        <begin position="56"/>
        <end position="73"/>
    </location>
</feature>
<dbReference type="Proteomes" id="UP000070377">
    <property type="component" value="Unassembled WGS sequence"/>
</dbReference>
<dbReference type="PANTHER" id="PTHR36111">
    <property type="entry name" value="INNER MEMBRANE PROTEIN-RELATED"/>
    <property type="match status" value="1"/>
</dbReference>
<evidence type="ECO:0000313" key="2">
    <source>
        <dbReference type="EMBL" id="KXT68420.1"/>
    </source>
</evidence>
<dbReference type="PANTHER" id="PTHR36111:SF2">
    <property type="entry name" value="INNER MEMBRANE PROTEIN"/>
    <property type="match status" value="1"/>
</dbReference>
<feature type="transmembrane region" description="Helical" evidence="1">
    <location>
        <begin position="110"/>
        <end position="128"/>
    </location>
</feature>
<reference evidence="2 3" key="1">
    <citation type="submission" date="2016-01" db="EMBL/GenBank/DDBJ databases">
        <title>Highly variable Streptococcus oralis are common among viridans streptococci isolated from primates.</title>
        <authorList>
            <person name="Denapaite D."/>
            <person name="Rieger M."/>
            <person name="Koendgen S."/>
            <person name="Brueckner R."/>
            <person name="Ochigava I."/>
            <person name="Kappeler P."/>
            <person name="Maetz-Rensing K."/>
            <person name="Leendertz F."/>
            <person name="Hakenbeck R."/>
        </authorList>
    </citation>
    <scope>NUCLEOTIDE SEQUENCE [LARGE SCALE GENOMIC DNA]</scope>
    <source>
        <strain evidence="2 3">DD08</strain>
    </source>
</reference>
<feature type="transmembrane region" description="Helical" evidence="1">
    <location>
        <begin position="169"/>
        <end position="186"/>
    </location>
</feature>
<keyword evidence="1" id="KW-1133">Transmembrane helix</keyword>
<name>A0A139MXE7_STRCR</name>
<protein>
    <submittedName>
        <fullName evidence="2">Putative inner membrane protein</fullName>
    </submittedName>
</protein>
<comment type="caution">
    <text evidence="2">The sequence shown here is derived from an EMBL/GenBank/DDBJ whole genome shotgun (WGS) entry which is preliminary data.</text>
</comment>
<accession>A0A139MXE7</accession>
<feature type="transmembrane region" description="Helical" evidence="1">
    <location>
        <begin position="33"/>
        <end position="50"/>
    </location>
</feature>
<dbReference type="EMBL" id="LQRD01000075">
    <property type="protein sequence ID" value="KXT68420.1"/>
    <property type="molecule type" value="Genomic_DNA"/>
</dbReference>
<organism evidence="2 3">
    <name type="scientific">Streptococcus cristatus</name>
    <dbReference type="NCBI Taxonomy" id="45634"/>
    <lineage>
        <taxon>Bacteria</taxon>
        <taxon>Bacillati</taxon>
        <taxon>Bacillota</taxon>
        <taxon>Bacilli</taxon>
        <taxon>Lactobacillales</taxon>
        <taxon>Streptococcaceae</taxon>
        <taxon>Streptococcus</taxon>
    </lineage>
</organism>
<feature type="transmembrane region" description="Helical" evidence="1">
    <location>
        <begin position="140"/>
        <end position="162"/>
    </location>
</feature>
<feature type="transmembrane region" description="Helical" evidence="1">
    <location>
        <begin position="217"/>
        <end position="238"/>
    </location>
</feature>
<dbReference type="RefSeq" id="WP_061423505.1">
    <property type="nucleotide sequence ID" value="NZ_KQ969064.1"/>
</dbReference>
<keyword evidence="1" id="KW-0472">Membrane</keyword>
<gene>
    <name evidence="2" type="ORF">SCRDD08_01982</name>
</gene>
<dbReference type="InterPro" id="IPR007563">
    <property type="entry name" value="DUF554"/>
</dbReference>
<evidence type="ECO:0000313" key="3">
    <source>
        <dbReference type="Proteomes" id="UP000070377"/>
    </source>
</evidence>
<sequence>MPVGIIINSLAILLGGITGGLFGDYLKEDLKENLNLIFGLAALGMGISAIANMVNMPAVIFALVLGTVLGLIFKVQKGIDRVAGWMEKGLSRLLPNQDLGLSREEFNAQLLTIIVLFCASGTGIYGSLESGMTGDASILISKSILDFFTAMIFACSLGYIVSMVAIPQFLLFFLLFLSANLILPLTTPSMIGDFKACGGFLMLASGFRIMKLRDFPVADMIPVMVLVMPISWAWTAWIQPLIGM</sequence>
<dbReference type="PATRIC" id="fig|45634.12.peg.2063"/>
<dbReference type="Pfam" id="PF04474">
    <property type="entry name" value="DUF554"/>
    <property type="match status" value="1"/>
</dbReference>
<feature type="transmembrane region" description="Helical" evidence="1">
    <location>
        <begin position="6"/>
        <end position="26"/>
    </location>
</feature>
<dbReference type="AlphaFoldDB" id="A0A139MXE7"/>
<evidence type="ECO:0000256" key="1">
    <source>
        <dbReference type="SAM" id="Phobius"/>
    </source>
</evidence>
<keyword evidence="1" id="KW-0812">Transmembrane</keyword>